<sequence length="88" mass="9993">MSLAKRVLHLVDWSNRLVPYGKALQLQESQADLCKQRLIHDTLILLQHPPTYTIGLALGPGLMWRASRMQSLPLLANLAFLLRVSYLD</sequence>
<keyword evidence="2" id="KW-1185">Reference proteome</keyword>
<evidence type="ECO:0000313" key="1">
    <source>
        <dbReference type="EMBL" id="KAK9819312.1"/>
    </source>
</evidence>
<dbReference type="Gene3D" id="3.30.930.10">
    <property type="entry name" value="Bira Bifunctional Protein, Domain 2"/>
    <property type="match status" value="1"/>
</dbReference>
<reference evidence="1 2" key="1">
    <citation type="journal article" date="2024" name="Nat. Commun.">
        <title>Phylogenomics reveals the evolutionary origins of lichenization in chlorophyte algae.</title>
        <authorList>
            <person name="Puginier C."/>
            <person name="Libourel C."/>
            <person name="Otte J."/>
            <person name="Skaloud P."/>
            <person name="Haon M."/>
            <person name="Grisel S."/>
            <person name="Petersen M."/>
            <person name="Berrin J.G."/>
            <person name="Delaux P.M."/>
            <person name="Dal Grande F."/>
            <person name="Keller J."/>
        </authorList>
    </citation>
    <scope>NUCLEOTIDE SEQUENCE [LARGE SCALE GENOMIC DNA]</scope>
    <source>
        <strain evidence="1 2">SAG 2145</strain>
    </source>
</reference>
<name>A0AAW1QD50_9CHLO</name>
<dbReference type="Proteomes" id="UP001438707">
    <property type="component" value="Unassembled WGS sequence"/>
</dbReference>
<evidence type="ECO:0000313" key="2">
    <source>
        <dbReference type="Proteomes" id="UP001438707"/>
    </source>
</evidence>
<dbReference type="AlphaFoldDB" id="A0AAW1QD50"/>
<protein>
    <recommendedName>
        <fullName evidence="3">Lipoyl(octanoyl) transferase</fullName>
    </recommendedName>
</protein>
<accession>A0AAW1QD50</accession>
<dbReference type="EMBL" id="JALJOS010000048">
    <property type="protein sequence ID" value="KAK9819312.1"/>
    <property type="molecule type" value="Genomic_DNA"/>
</dbReference>
<comment type="caution">
    <text evidence="1">The sequence shown here is derived from an EMBL/GenBank/DDBJ whole genome shotgun (WGS) entry which is preliminary data.</text>
</comment>
<organism evidence="1 2">
    <name type="scientific">Apatococcus lobatus</name>
    <dbReference type="NCBI Taxonomy" id="904363"/>
    <lineage>
        <taxon>Eukaryota</taxon>
        <taxon>Viridiplantae</taxon>
        <taxon>Chlorophyta</taxon>
        <taxon>core chlorophytes</taxon>
        <taxon>Trebouxiophyceae</taxon>
        <taxon>Chlorellales</taxon>
        <taxon>Chlorellaceae</taxon>
        <taxon>Apatococcus</taxon>
    </lineage>
</organism>
<evidence type="ECO:0008006" key="3">
    <source>
        <dbReference type="Google" id="ProtNLM"/>
    </source>
</evidence>
<dbReference type="SUPFAM" id="SSF55681">
    <property type="entry name" value="Class II aaRS and biotin synthetases"/>
    <property type="match status" value="1"/>
</dbReference>
<proteinExistence type="predicted"/>
<dbReference type="InterPro" id="IPR045864">
    <property type="entry name" value="aa-tRNA-synth_II/BPL/LPL"/>
</dbReference>
<gene>
    <name evidence="1" type="ORF">WJX74_005095</name>
</gene>